<dbReference type="InterPro" id="IPR001387">
    <property type="entry name" value="Cro/C1-type_HTH"/>
</dbReference>
<protein>
    <recommendedName>
        <fullName evidence="2">HTH cro/C1-type domain-containing protein</fullName>
    </recommendedName>
</protein>
<dbReference type="CDD" id="cd00093">
    <property type="entry name" value="HTH_XRE"/>
    <property type="match status" value="1"/>
</dbReference>
<evidence type="ECO:0000313" key="4">
    <source>
        <dbReference type="Proteomes" id="UP000217676"/>
    </source>
</evidence>
<dbReference type="Pfam" id="PF13560">
    <property type="entry name" value="HTH_31"/>
    <property type="match status" value="1"/>
</dbReference>
<evidence type="ECO:0000256" key="1">
    <source>
        <dbReference type="SAM" id="MobiDB-lite"/>
    </source>
</evidence>
<sequence length="296" mass="33290">MSVDAVNGTNETDRGTNAAGDAGWEVEPGDESGAAVVAAVGRQIRFWREKRNMRAADLGARLGYGEDLIRKIERGVRIPRPEFLDNVDRVLDADGNISVMKKDIEEVRYPKKVRNLKKLEARAVEFCMYSNFTIHGLLQTEESSRALLQTYRPTYTPEELERFVRARVARRAVLEASPAPEFSFVQEEVTLRRPFGGKLVMRRQLEHLLEVSELPHVDIQVMPTAYVDHPGAIGRIELLKFGDGTAAGRSDGDFSGQPVSDLKRLRILELRYGIIRSTALTPAESRHYIEQLLGET</sequence>
<dbReference type="AlphaFoldDB" id="A0A160P3E3"/>
<dbReference type="Proteomes" id="UP000217676">
    <property type="component" value="Chromosome"/>
</dbReference>
<dbReference type="RefSeq" id="WP_359885335.1">
    <property type="nucleotide sequence ID" value="NZ_JBEYHT010000092.1"/>
</dbReference>
<feature type="region of interest" description="Disordered" evidence="1">
    <location>
        <begin position="1"/>
        <end position="27"/>
    </location>
</feature>
<dbReference type="SUPFAM" id="SSF47413">
    <property type="entry name" value="lambda repressor-like DNA-binding domains"/>
    <property type="match status" value="1"/>
</dbReference>
<evidence type="ECO:0000313" key="3">
    <source>
        <dbReference type="EMBL" id="BAU85315.1"/>
    </source>
</evidence>
<organism evidence="3 4">
    <name type="scientific">Streptomyces laurentii</name>
    <dbReference type="NCBI Taxonomy" id="39478"/>
    <lineage>
        <taxon>Bacteria</taxon>
        <taxon>Bacillati</taxon>
        <taxon>Actinomycetota</taxon>
        <taxon>Actinomycetes</taxon>
        <taxon>Kitasatosporales</taxon>
        <taxon>Streptomycetaceae</taxon>
        <taxon>Streptomyces</taxon>
    </lineage>
</organism>
<dbReference type="SMART" id="SM00530">
    <property type="entry name" value="HTH_XRE"/>
    <property type="match status" value="1"/>
</dbReference>
<reference evidence="3 4" key="1">
    <citation type="journal article" date="2016" name="Genome Announc.">
        <title>Complete Genome Sequence of Thiostrepton-Producing Streptomyces laurentii ATCC 31255.</title>
        <authorList>
            <person name="Doi K."/>
            <person name="Fujino Y."/>
            <person name="Nagayoshi Y."/>
            <person name="Ohshima T."/>
            <person name="Ogata S."/>
        </authorList>
    </citation>
    <scope>NUCLEOTIDE SEQUENCE [LARGE SCALE GENOMIC DNA]</scope>
    <source>
        <strain evidence="3 4">ATCC 31255</strain>
    </source>
</reference>
<dbReference type="InterPro" id="IPR010982">
    <property type="entry name" value="Lambda_DNA-bd_dom_sf"/>
</dbReference>
<feature type="domain" description="HTH cro/C1-type" evidence="2">
    <location>
        <begin position="44"/>
        <end position="98"/>
    </location>
</feature>
<evidence type="ECO:0000259" key="2">
    <source>
        <dbReference type="PROSITE" id="PS50943"/>
    </source>
</evidence>
<dbReference type="Gene3D" id="1.10.260.40">
    <property type="entry name" value="lambda repressor-like DNA-binding domains"/>
    <property type="match status" value="1"/>
</dbReference>
<dbReference type="EMBL" id="AP017424">
    <property type="protein sequence ID" value="BAU85315.1"/>
    <property type="molecule type" value="Genomic_DNA"/>
</dbReference>
<gene>
    <name evidence="3" type="ORF">SLA_4427</name>
</gene>
<accession>A0A160P3E3</accession>
<dbReference type="InterPro" id="IPR043917">
    <property type="entry name" value="DUF5753"/>
</dbReference>
<dbReference type="Pfam" id="PF19054">
    <property type="entry name" value="DUF5753"/>
    <property type="match status" value="1"/>
</dbReference>
<dbReference type="PROSITE" id="PS50943">
    <property type="entry name" value="HTH_CROC1"/>
    <property type="match status" value="1"/>
</dbReference>
<proteinExistence type="predicted"/>
<name>A0A160P3E3_STRLU</name>
<dbReference type="KEGG" id="slau:SLA_4427"/>
<keyword evidence="4" id="KW-1185">Reference proteome</keyword>
<dbReference type="GO" id="GO:0003677">
    <property type="term" value="F:DNA binding"/>
    <property type="evidence" value="ECO:0007669"/>
    <property type="project" value="InterPro"/>
</dbReference>